<dbReference type="PROSITE" id="PS00674">
    <property type="entry name" value="AAA"/>
    <property type="match status" value="1"/>
</dbReference>
<dbReference type="InterPro" id="IPR003593">
    <property type="entry name" value="AAA+_ATPase"/>
</dbReference>
<dbReference type="InterPro" id="IPR001270">
    <property type="entry name" value="ClpA/B"/>
</dbReference>
<keyword evidence="3" id="KW-0175">Coiled coil</keyword>
<proteinExistence type="inferred from homology"/>
<dbReference type="PRINTS" id="PR00300">
    <property type="entry name" value="CLPPROTEASEA"/>
</dbReference>
<dbReference type="GO" id="GO:0004176">
    <property type="term" value="F:ATP-dependent peptidase activity"/>
    <property type="evidence" value="ECO:0007669"/>
    <property type="project" value="InterPro"/>
</dbReference>
<dbReference type="InterPro" id="IPR003959">
    <property type="entry name" value="ATPase_AAA_core"/>
</dbReference>
<evidence type="ECO:0000256" key="4">
    <source>
        <dbReference type="RuleBase" id="RU003651"/>
    </source>
</evidence>
<evidence type="ECO:0000256" key="1">
    <source>
        <dbReference type="ARBA" id="ARBA00022741"/>
    </source>
</evidence>
<dbReference type="SMART" id="SM00382">
    <property type="entry name" value="AAA"/>
    <property type="match status" value="2"/>
</dbReference>
<feature type="domain" description="AAA+ ATPase" evidence="5">
    <location>
        <begin position="904"/>
        <end position="1043"/>
    </location>
</feature>
<evidence type="ECO:0000259" key="5">
    <source>
        <dbReference type="SMART" id="SM00382"/>
    </source>
</evidence>
<dbReference type="PANTHER" id="PTHR23076:SF97">
    <property type="entry name" value="ATP-DEPENDENT ZINC METALLOPROTEASE YME1L1"/>
    <property type="match status" value="1"/>
</dbReference>
<dbReference type="Gene3D" id="1.20.58.760">
    <property type="entry name" value="Peptidase M41"/>
    <property type="match status" value="1"/>
</dbReference>
<dbReference type="InterPro" id="IPR027417">
    <property type="entry name" value="P-loop_NTPase"/>
</dbReference>
<keyword evidence="2 4" id="KW-0067">ATP-binding</keyword>
<feature type="domain" description="AAA+ ATPase" evidence="5">
    <location>
        <begin position="422"/>
        <end position="568"/>
    </location>
</feature>
<keyword evidence="1 4" id="KW-0547">Nucleotide-binding</keyword>
<dbReference type="Pfam" id="PF01434">
    <property type="entry name" value="Peptidase_M41"/>
    <property type="match status" value="1"/>
</dbReference>
<dbReference type="InterPro" id="IPR011006">
    <property type="entry name" value="CheY-like_superfamily"/>
</dbReference>
<comment type="similarity">
    <text evidence="4">Belongs to the AAA ATPase family.</text>
</comment>
<evidence type="ECO:0000256" key="2">
    <source>
        <dbReference type="ARBA" id="ARBA00022840"/>
    </source>
</evidence>
<dbReference type="EMBL" id="MAAF01000091">
    <property type="protein sequence ID" value="OUR77133.1"/>
    <property type="molecule type" value="Genomic_DNA"/>
</dbReference>
<dbReference type="GO" id="GO:0006508">
    <property type="term" value="P:proteolysis"/>
    <property type="evidence" value="ECO:0007669"/>
    <property type="project" value="InterPro"/>
</dbReference>
<dbReference type="SUPFAM" id="SSF52172">
    <property type="entry name" value="CheY-like"/>
    <property type="match status" value="1"/>
</dbReference>
<evidence type="ECO:0000313" key="7">
    <source>
        <dbReference type="Proteomes" id="UP000243053"/>
    </source>
</evidence>
<dbReference type="Gene3D" id="3.40.50.300">
    <property type="entry name" value="P-loop containing nucleotide triphosphate hydrolases"/>
    <property type="match status" value="2"/>
</dbReference>
<organism evidence="6 7">
    <name type="scientific">Colwellia psychrerythraea</name>
    <name type="common">Vibrio psychroerythus</name>
    <dbReference type="NCBI Taxonomy" id="28229"/>
    <lineage>
        <taxon>Bacteria</taxon>
        <taxon>Pseudomonadati</taxon>
        <taxon>Pseudomonadota</taxon>
        <taxon>Gammaproteobacteria</taxon>
        <taxon>Alteromonadales</taxon>
        <taxon>Colwelliaceae</taxon>
        <taxon>Colwellia</taxon>
    </lineage>
</organism>
<dbReference type="Proteomes" id="UP000243053">
    <property type="component" value="Unassembled WGS sequence"/>
</dbReference>
<sequence>MSFRNLVKFFFHDKKISYNDNSSEYNDFSDTNSLTPIILALFNWSLKGTELDNKVVTFTLHKQNKSLLGLCAKDIDFHDSDCVRKLLKETPFYQAIVDNAKNMHDENLCITHFIKTSRFRDELLSDGDEITIEQVIHNIFSLNYKVDIAPSVLNDVVKIYEQNLALKEEIKSAEEKLIKESTSSAMETAFNNVRSTEVVEKKLTPSFNIKEHYVTLEDNSRELLNEITVVSTAYFLFKNSNTSTSKIEYANLKLPEVNFDIFFAAILNVPYVLDRFAQVMSCYHYQIIFPKPVYKNRQNIFDIADIRTFDSDKGNTSNWYAEAKRPLFNLTFAKSIEHCLNKSFNGTTIDLDQLVDTILNLEDEYIHDFKAMNDCKNRSVKSVKVTQLLQEELSSKIIGQRSAIEGLCEGYLSSCIHRNEGPRMIYTFAGPSGVGKTYSANNFAELLNKVEHSGYTFNTFNMEHFSHERDSMKLMGSGSQYTDSSLGLLTNMVRAQPRQIFLFDEIEKAHPNVIQSLLSILDSGQTVDSTSCEKVNFTQAIIIFTTNLGQDLFTKNNQNHQVNVFDVLRTSKNSQTGQGLSPEFVSRLSKGCPALFSNLKVNHFIKTAESKLNDDETGLSGITFNWPENFCTFLLKSLSPEINMRLIESALSELQANILQKTIPFLDDNKENITINVNLDDNLLEKNKTKILVLDDDPRVFEATNSSLTNEDIVLCSNTNDIPNYLEKFRPSTILIDINTLDYNSFSELVDQLTLQNPQLILFTYQLESDLKHTTYNYNHEEIREHFSLNTVSFIEELSAMFKRVNHYIETETSLDKMRKKNKMLSYKVSVDMPLESIEVTFHDLQSKQLVHTEDLREGDLFSHSTPNSKLADVIGLDRAKKRLNDVIGWLKQPSKLNNFGVSVPAGYLFAGPPGTGKTLLAKAVAGECDLPFFSVSAAELSSPHHGGTTQNIKKLFNTARKYAPAIVFIDEIDAIASARTANTSGAAQDANLTVNALLTEMDGFDDKSQIFVLAATNHPTRLDSAITRPGRFDETIYCDLPNKEAREVFFNRYAQQHHLNWSEAELLNLVALARGMSPAQIQQVLKEAIQFAVSNDVQLTEDIVESAMIRVRFGSPSEHLFLSGDEKRKTAYHEAGHLLAHHFLFPKHHIDFITIEPRNQALGFVATRQPDEYESYSKITIMYKLQMLLAGRVAEKLCTGSADEISTGASSDIEKATQLAMHAVYQGGIEPSVGPLNVGMLTRYEESDLLANAQNAVKRWIDTAEQDIETLLSNNYKLLEIIAETLIDKESLMGHEISKLLDK</sequence>
<dbReference type="GO" id="GO:0016887">
    <property type="term" value="F:ATP hydrolysis activity"/>
    <property type="evidence" value="ECO:0007669"/>
    <property type="project" value="InterPro"/>
</dbReference>
<dbReference type="InterPro" id="IPR003960">
    <property type="entry name" value="ATPase_AAA_CS"/>
</dbReference>
<accession>A0A1Y5E2W5</accession>
<dbReference type="Pfam" id="PF00004">
    <property type="entry name" value="AAA"/>
    <property type="match status" value="1"/>
</dbReference>
<comment type="caution">
    <text evidence="6">The sequence shown here is derived from an EMBL/GenBank/DDBJ whole genome shotgun (WGS) entry which is preliminary data.</text>
</comment>
<dbReference type="Gene3D" id="1.10.8.60">
    <property type="match status" value="1"/>
</dbReference>
<dbReference type="PANTHER" id="PTHR23076">
    <property type="entry name" value="METALLOPROTEASE M41 FTSH"/>
    <property type="match status" value="1"/>
</dbReference>
<dbReference type="GO" id="GO:0004222">
    <property type="term" value="F:metalloendopeptidase activity"/>
    <property type="evidence" value="ECO:0007669"/>
    <property type="project" value="InterPro"/>
</dbReference>
<reference evidence="7" key="1">
    <citation type="journal article" date="2017" name="Proc. Natl. Acad. Sci. U.S.A.">
        <title>Simulation of Deepwater Horizon oil plume reveals substrate specialization within a complex community of hydrocarbon degraders.</title>
        <authorList>
            <person name="Hu P."/>
            <person name="Dubinsky E.A."/>
            <person name="Probst A.J."/>
            <person name="Wang J."/>
            <person name="Sieber C.M.K."/>
            <person name="Tom L.M."/>
            <person name="Gardinali P."/>
            <person name="Banfield J.F."/>
            <person name="Atlas R.M."/>
            <person name="Andersen G.L."/>
        </authorList>
    </citation>
    <scope>NUCLEOTIDE SEQUENCE [LARGE SCALE GENOMIC DNA]</scope>
</reference>
<dbReference type="InterPro" id="IPR037219">
    <property type="entry name" value="Peptidase_M41-like"/>
</dbReference>
<dbReference type="SUPFAM" id="SSF52540">
    <property type="entry name" value="P-loop containing nucleoside triphosphate hydrolases"/>
    <property type="match status" value="2"/>
</dbReference>
<evidence type="ECO:0000256" key="3">
    <source>
        <dbReference type="ARBA" id="ARBA00023054"/>
    </source>
</evidence>
<name>A0A1Y5E2W5_COLPS</name>
<dbReference type="InterPro" id="IPR000642">
    <property type="entry name" value="Peptidase_M41"/>
</dbReference>
<dbReference type="GO" id="GO:0005524">
    <property type="term" value="F:ATP binding"/>
    <property type="evidence" value="ECO:0007669"/>
    <property type="project" value="UniProtKB-KW"/>
</dbReference>
<protein>
    <recommendedName>
        <fullName evidence="5">AAA+ ATPase domain-containing protein</fullName>
    </recommendedName>
</protein>
<dbReference type="FunFam" id="3.40.50.300:FF:001025">
    <property type="entry name" value="ATPase family, AAA domain-containing 2B"/>
    <property type="match status" value="1"/>
</dbReference>
<evidence type="ECO:0000313" key="6">
    <source>
        <dbReference type="EMBL" id="OUR77133.1"/>
    </source>
</evidence>
<dbReference type="SUPFAM" id="SSF140990">
    <property type="entry name" value="FtsH protease domain-like"/>
    <property type="match status" value="1"/>
</dbReference>
<dbReference type="Pfam" id="PF07724">
    <property type="entry name" value="AAA_2"/>
    <property type="match status" value="1"/>
</dbReference>
<gene>
    <name evidence="6" type="ORF">A9Q75_15525</name>
</gene>